<dbReference type="Pfam" id="PF12900">
    <property type="entry name" value="Pyridox_ox_2"/>
    <property type="match status" value="1"/>
</dbReference>
<sequence length="143" mass="15217">MAGGPARPAGRSVRVSALDQSGLEVLDRTECLRLLSTARYGRVVYTVDGLPAVQPVKFTVRDDTVWFQTAVRSALSSAADGGVVAFEADALSEEAAWWVTVLGRAMTTLSLAGPDLSWQPSPAVRELRVGVSIEVVSGRRFVG</sequence>
<dbReference type="Proteomes" id="UP000550260">
    <property type="component" value="Unassembled WGS sequence"/>
</dbReference>
<dbReference type="Gene3D" id="2.30.110.10">
    <property type="entry name" value="Electron Transport, Fmn-binding Protein, Chain A"/>
    <property type="match status" value="1"/>
</dbReference>
<protein>
    <submittedName>
        <fullName evidence="1">Pyridoxamine 5'-phosphate oxidase family protein</fullName>
    </submittedName>
</protein>
<comment type="caution">
    <text evidence="1">The sequence shown here is derived from an EMBL/GenBank/DDBJ whole genome shotgun (WGS) entry which is preliminary data.</text>
</comment>
<name>A0A8E1VX63_9PSEU</name>
<dbReference type="SUPFAM" id="SSF50475">
    <property type="entry name" value="FMN-binding split barrel"/>
    <property type="match status" value="1"/>
</dbReference>
<evidence type="ECO:0000313" key="2">
    <source>
        <dbReference type="Proteomes" id="UP000550260"/>
    </source>
</evidence>
<gene>
    <name evidence="1" type="ORF">H5411_11955</name>
</gene>
<dbReference type="AlphaFoldDB" id="A0A8E1VX63"/>
<proteinExistence type="predicted"/>
<organism evidence="1 2">
    <name type="scientific">Amycolatopsis echigonensis</name>
    <dbReference type="NCBI Taxonomy" id="2576905"/>
    <lineage>
        <taxon>Bacteria</taxon>
        <taxon>Bacillati</taxon>
        <taxon>Actinomycetota</taxon>
        <taxon>Actinomycetes</taxon>
        <taxon>Pseudonocardiales</taxon>
        <taxon>Pseudonocardiaceae</taxon>
        <taxon>Amycolatopsis</taxon>
    </lineage>
</organism>
<evidence type="ECO:0000313" key="1">
    <source>
        <dbReference type="EMBL" id="MBB2499836.1"/>
    </source>
</evidence>
<dbReference type="InterPro" id="IPR012349">
    <property type="entry name" value="Split_barrel_FMN-bd"/>
</dbReference>
<accession>A0A8E1VX63</accession>
<dbReference type="EMBL" id="JACJHR010000013">
    <property type="protein sequence ID" value="MBB2499836.1"/>
    <property type="molecule type" value="Genomic_DNA"/>
</dbReference>
<dbReference type="InterPro" id="IPR024747">
    <property type="entry name" value="Pyridox_Oxase-rel"/>
</dbReference>
<reference evidence="1 2" key="1">
    <citation type="submission" date="2020-08" db="EMBL/GenBank/DDBJ databases">
        <title>Amycolatopsis echigonensis JCM 21831.</title>
        <authorList>
            <person name="Tedsree N."/>
            <person name="Kuncharoen N."/>
            <person name="Likhitwitayawuid K."/>
            <person name="Tanasupawat S."/>
        </authorList>
    </citation>
    <scope>NUCLEOTIDE SEQUENCE [LARGE SCALE GENOMIC DNA]</scope>
    <source>
        <strain evidence="1 2">JCM 21831</strain>
    </source>
</reference>